<dbReference type="Proteomes" id="UP000829196">
    <property type="component" value="Unassembled WGS sequence"/>
</dbReference>
<evidence type="ECO:0000313" key="3">
    <source>
        <dbReference type="EMBL" id="KAI0512154.1"/>
    </source>
</evidence>
<dbReference type="PANTHER" id="PTHR48163">
    <property type="entry name" value="BNAC02G25670D PROTEIN"/>
    <property type="match status" value="1"/>
</dbReference>
<evidence type="ECO:0000256" key="1">
    <source>
        <dbReference type="SAM" id="Coils"/>
    </source>
</evidence>
<feature type="coiled-coil region" evidence="1">
    <location>
        <begin position="70"/>
        <end position="168"/>
    </location>
</feature>
<accession>A0A8T3BIF2</accession>
<gene>
    <name evidence="3" type="ORF">KFK09_012792</name>
</gene>
<protein>
    <submittedName>
        <fullName evidence="3">Uncharacterized protein</fullName>
    </submittedName>
</protein>
<keyword evidence="1" id="KW-0175">Coiled coil</keyword>
<proteinExistence type="predicted"/>
<comment type="caution">
    <text evidence="3">The sequence shown here is derived from an EMBL/GenBank/DDBJ whole genome shotgun (WGS) entry which is preliminary data.</text>
</comment>
<dbReference type="EMBL" id="JAGYWB010000009">
    <property type="protein sequence ID" value="KAI0512154.1"/>
    <property type="molecule type" value="Genomic_DNA"/>
</dbReference>
<sequence>MSKQNQTSPPASPCFDVIQLEEIRLKRAAERINKTSSGSDLETLNQYGMHGSGSGDRLMERDSFALLSQVKELQSKCGDLEKENQKLLAKLEEKEADNSSLLKNLKELEDNTIPSLRKALKDVSIEKDAAMVGKEDALSQLRTAKKRLKEAEEEQYRAEEDAAALRAELNSLHQQVMANPYGGIPSVDRIPDSVLSMEKEITELKSQLQQESQLRQQEQRKLAEQQLQVSSLTTQKHDLEDRLAALSKKVSEETTDSAYRKAFSQQDKETFEKQLHDLAVMVERLESSRQKLLTEIDSQSSEIERLFEENSNLSASHQDALGLAMHWENQVKDCLKQNEELRLLLDKLRSEQIERGNIAPFHTEPGRSISDISIPHEQVTESPLLKDLLAKEQSRAEALSAEVMKLSAELKHAAQAYNNLTRLYRPVLRNIENNLMKMKQESFVTIQ</sequence>
<feature type="compositionally biased region" description="Polar residues" evidence="2">
    <location>
        <begin position="34"/>
        <end position="46"/>
    </location>
</feature>
<feature type="coiled-coil region" evidence="1">
    <location>
        <begin position="194"/>
        <end position="351"/>
    </location>
</feature>
<dbReference type="SMR" id="A0A8T3BIF2"/>
<dbReference type="PANTHER" id="PTHR48163:SF2">
    <property type="entry name" value="EXPRESSED PROTEIN"/>
    <property type="match status" value="1"/>
</dbReference>
<keyword evidence="4" id="KW-1185">Reference proteome</keyword>
<dbReference type="OrthoDB" id="2019706at2759"/>
<organism evidence="3 4">
    <name type="scientific">Dendrobium nobile</name>
    <name type="common">Orchid</name>
    <dbReference type="NCBI Taxonomy" id="94219"/>
    <lineage>
        <taxon>Eukaryota</taxon>
        <taxon>Viridiplantae</taxon>
        <taxon>Streptophyta</taxon>
        <taxon>Embryophyta</taxon>
        <taxon>Tracheophyta</taxon>
        <taxon>Spermatophyta</taxon>
        <taxon>Magnoliopsida</taxon>
        <taxon>Liliopsida</taxon>
        <taxon>Asparagales</taxon>
        <taxon>Orchidaceae</taxon>
        <taxon>Epidendroideae</taxon>
        <taxon>Malaxideae</taxon>
        <taxon>Dendrobiinae</taxon>
        <taxon>Dendrobium</taxon>
    </lineage>
</organism>
<reference evidence="3" key="1">
    <citation type="journal article" date="2022" name="Front. Genet.">
        <title>Chromosome-Scale Assembly of the Dendrobium nobile Genome Provides Insights Into the Molecular Mechanism of the Biosynthesis of the Medicinal Active Ingredient of Dendrobium.</title>
        <authorList>
            <person name="Xu Q."/>
            <person name="Niu S.-C."/>
            <person name="Li K.-L."/>
            <person name="Zheng P.-J."/>
            <person name="Zhang X.-J."/>
            <person name="Jia Y."/>
            <person name="Liu Y."/>
            <person name="Niu Y.-X."/>
            <person name="Yu L.-H."/>
            <person name="Chen D.-F."/>
            <person name="Zhang G.-Q."/>
        </authorList>
    </citation>
    <scope>NUCLEOTIDE SEQUENCE</scope>
    <source>
        <tissue evidence="3">Leaf</tissue>
    </source>
</reference>
<dbReference type="AlphaFoldDB" id="A0A8T3BIF2"/>
<name>A0A8T3BIF2_DENNO</name>
<evidence type="ECO:0000313" key="4">
    <source>
        <dbReference type="Proteomes" id="UP000829196"/>
    </source>
</evidence>
<feature type="coiled-coil region" evidence="1">
    <location>
        <begin position="389"/>
        <end position="423"/>
    </location>
</feature>
<evidence type="ECO:0000256" key="2">
    <source>
        <dbReference type="SAM" id="MobiDB-lite"/>
    </source>
</evidence>
<feature type="region of interest" description="Disordered" evidence="2">
    <location>
        <begin position="34"/>
        <end position="56"/>
    </location>
</feature>